<keyword evidence="1" id="KW-0812">Transmembrane</keyword>
<gene>
    <name evidence="3" type="ORF">OtV5_095c</name>
</gene>
<name>A9YW02_9PHYC</name>
<accession>A9YW02</accession>
<dbReference type="GeneID" id="5845668"/>
<evidence type="ECO:0000259" key="2">
    <source>
        <dbReference type="Pfam" id="PF19254"/>
    </source>
</evidence>
<dbReference type="RefSeq" id="YP_001648181.1">
    <property type="nucleotide sequence ID" value="NC_010191.2"/>
</dbReference>
<proteinExistence type="predicted"/>
<dbReference type="Pfam" id="PF19254">
    <property type="entry name" value="DUF5901"/>
    <property type="match status" value="1"/>
</dbReference>
<keyword evidence="1" id="KW-1133">Transmembrane helix</keyword>
<keyword evidence="1" id="KW-0472">Membrane</keyword>
<keyword evidence="4" id="KW-1185">Reference proteome</keyword>
<evidence type="ECO:0000313" key="3">
    <source>
        <dbReference type="EMBL" id="ABY27885.1"/>
    </source>
</evidence>
<reference evidence="3 4" key="1">
    <citation type="journal article" date="2008" name="PLoS ONE">
        <title>Life-cycle and genome of OtV5, a large DNA virus of the pelagic marine unicellular green alga Ostreococcus tauri.</title>
        <authorList>
            <person name="Derelle E."/>
            <person name="Ferraz C."/>
            <person name="Escande M.L."/>
            <person name="Eychenie S."/>
            <person name="Cooke R."/>
            <person name="Piganeau G."/>
            <person name="Desdevises Y."/>
            <person name="Bellec L."/>
            <person name="Moreau H."/>
            <person name="Grimsley N."/>
        </authorList>
    </citation>
    <scope>NUCLEOTIDE SEQUENCE [LARGE SCALE GENOMIC DNA]</scope>
    <source>
        <strain evidence="3 4">OtV5</strain>
    </source>
</reference>
<evidence type="ECO:0000313" key="4">
    <source>
        <dbReference type="Proteomes" id="UP000203890"/>
    </source>
</evidence>
<protein>
    <recommendedName>
        <fullName evidence="2">DUF5901 domain-containing protein</fullName>
    </recommendedName>
</protein>
<evidence type="ECO:0000256" key="1">
    <source>
        <dbReference type="SAM" id="Phobius"/>
    </source>
</evidence>
<sequence length="326" mass="36410">MKVHTLDIDSSERHTNVYPYANNYVVTLKEPIYDVTQITLVSARIPTPQLTTCATNKTFRIHDSGAPNDVIEVTLDETNYTSGTVLASDLDTKMQPPLTCVDSVVFDTDTDALTFSNTQSSNTFSFQFFDGTNGYTSNTPTTTPHQVLGFSSQNTAVGYSVTSGSINLSGPNSLVIRISAGSEEFTKTVYATTPYYTGHILLNGTDVVNYSHADDPLTHEFYKGPQKFIRDLQIEFFYMSHGRLIPYDFRGQDHVLKFEITGSTDKLEGLPKVPLDVVKKELPPPISIPEVLVDSYRWKEYLSIGVIVFIGMVLLFLMRRRPKLSE</sequence>
<feature type="transmembrane region" description="Helical" evidence="1">
    <location>
        <begin position="301"/>
        <end position="318"/>
    </location>
</feature>
<dbReference type="KEGG" id="vg:5845668"/>
<dbReference type="Proteomes" id="UP000203890">
    <property type="component" value="Segment"/>
</dbReference>
<dbReference type="InterPro" id="IPR045420">
    <property type="entry name" value="DUF5901"/>
</dbReference>
<dbReference type="EMBL" id="EU304328">
    <property type="protein sequence ID" value="ABY27885.1"/>
    <property type="molecule type" value="Genomic_DNA"/>
</dbReference>
<organism evidence="3 4">
    <name type="scientific">Ostreococcus tauri virus OtV5</name>
    <dbReference type="NCBI Taxonomy" id="1785753"/>
    <lineage>
        <taxon>Viruses</taxon>
        <taxon>Varidnaviria</taxon>
        <taxon>Bamfordvirae</taxon>
        <taxon>Nucleocytoviricota</taxon>
        <taxon>Megaviricetes</taxon>
        <taxon>Algavirales</taxon>
        <taxon>Phycodnaviridae</taxon>
        <taxon>Prasinovirus</taxon>
        <taxon>Prasinovirus ostreotauri</taxon>
    </lineage>
</organism>
<feature type="domain" description="DUF5901" evidence="2">
    <location>
        <begin position="8"/>
        <end position="66"/>
    </location>
</feature>
<dbReference type="OrthoDB" id="6980at10239"/>